<evidence type="ECO:0000313" key="13">
    <source>
        <dbReference type="Proteomes" id="UP001149090"/>
    </source>
</evidence>
<comment type="caution">
    <text evidence="12">The sequence shown here is derived from an EMBL/GenBank/DDBJ whole genome shotgun (WGS) entry which is preliminary data.</text>
</comment>
<keyword evidence="7 10" id="KW-0833">Ubl conjugation pathway</keyword>
<dbReference type="FunFam" id="1.10.10.2660:FF:000001">
    <property type="entry name" value="Ubiquitin-activating enzyme E1 1"/>
    <property type="match status" value="1"/>
</dbReference>
<feature type="domain" description="Ubiquitin-activating enzyme E1 C-terminal" evidence="11">
    <location>
        <begin position="863"/>
        <end position="989"/>
    </location>
</feature>
<evidence type="ECO:0000256" key="2">
    <source>
        <dbReference type="ARBA" id="ARBA00004906"/>
    </source>
</evidence>
<dbReference type="InterPro" id="IPR019572">
    <property type="entry name" value="UBA_E1_SCCH"/>
</dbReference>
<evidence type="ECO:0000256" key="8">
    <source>
        <dbReference type="ARBA" id="ARBA00022840"/>
    </source>
</evidence>
<comment type="pathway">
    <text evidence="2">Protein modification; protein ubiquitination.</text>
</comment>
<dbReference type="Pfam" id="PF10585">
    <property type="entry name" value="UBA_E1_SCCH"/>
    <property type="match status" value="1"/>
</dbReference>
<evidence type="ECO:0000256" key="10">
    <source>
        <dbReference type="RuleBase" id="RU000519"/>
    </source>
</evidence>
<dbReference type="InterPro" id="IPR018075">
    <property type="entry name" value="UBQ-activ_enz_E1"/>
</dbReference>
<evidence type="ECO:0000256" key="4">
    <source>
        <dbReference type="ARBA" id="ARBA00012990"/>
    </source>
</evidence>
<dbReference type="EC" id="6.2.1.45" evidence="4"/>
<protein>
    <recommendedName>
        <fullName evidence="4">E1 ubiquitin-activating enzyme</fullName>
        <ecNumber evidence="4">6.2.1.45</ecNumber>
    </recommendedName>
</protein>
<dbReference type="GO" id="GO:0005737">
    <property type="term" value="C:cytoplasm"/>
    <property type="evidence" value="ECO:0007669"/>
    <property type="project" value="TreeGrafter"/>
</dbReference>
<dbReference type="Gene3D" id="1.10.10.2660">
    <property type="entry name" value="Ubiquitin-activating enzyme E1, SCCH domain"/>
    <property type="match status" value="1"/>
</dbReference>
<proteinExistence type="inferred from homology"/>
<keyword evidence="8 10" id="KW-0067">ATP-binding</keyword>
<dbReference type="Gene3D" id="3.40.50.12550">
    <property type="entry name" value="Ubiquitin-activating enzyme E1, inactive adenylation domain, subdomain 2"/>
    <property type="match status" value="1"/>
</dbReference>
<dbReference type="GO" id="GO:0006974">
    <property type="term" value="P:DNA damage response"/>
    <property type="evidence" value="ECO:0007669"/>
    <property type="project" value="TreeGrafter"/>
</dbReference>
<dbReference type="InterPro" id="IPR042063">
    <property type="entry name" value="Ubi_acti_E1_SCCH"/>
</dbReference>
<dbReference type="InterPro" id="IPR033127">
    <property type="entry name" value="UBQ-activ_enz_E1_Cys_AS"/>
</dbReference>
<organism evidence="12 13">
    <name type="scientific">Anaeramoeba ignava</name>
    <name type="common">Anaerobic marine amoeba</name>
    <dbReference type="NCBI Taxonomy" id="1746090"/>
    <lineage>
        <taxon>Eukaryota</taxon>
        <taxon>Metamonada</taxon>
        <taxon>Anaeramoebidae</taxon>
        <taxon>Anaeramoeba</taxon>
    </lineage>
</organism>
<evidence type="ECO:0000259" key="11">
    <source>
        <dbReference type="SMART" id="SM00985"/>
    </source>
</evidence>
<sequence length="995" mass="114121">MDNNIINQEEEDQYSRQLLMLGKEAMLKMAQSKVLLVGLSGLGAEIAKNVILARVKKITLWDKELTQIEDLSANFFLTEEDIGKNRVEVSYSKFAELNEHVQVDFSTKELDEEFIKEYTVVVLCSQRSLTEIFRIGDICHKNNIQFIVTDTLGVFGFCFNDFGKEFVVADPKGEPPLKTMIGEITKEENAKVTNNLVARHGFETIINPFEFLIGDTKDFHDYSFEGSGGYATQVITPIKMDFDSIKESIEKPKFFISDDAKEKRPIQLHLGFQAIYQYMEENKRQFLEPHADSVVEEILKKMEEKNSTFETKIEIDKELITKLVYSSTGELSPMCAFFGGIVGQEVLKACSAKYTPINQWMYFDAIECLPKNYLEMPLEEFKSDQKTRYSTQISVLGKKVDQMIHEQKYFMVGAGAIGCEMLKNWAMIGLGTSDNGFIHLTDMDSIERSNLNRQFLFRPWDIKKMKSEVATNAAKKMNSDLNIIPHSDRVGQETEKFYNDDFFESLTGVCNALDNVEARKYVDSRCVFYHKPLLESGTLGQKGNTQVIIPKLTVSYSDSVDVPDTSIPLCTLHNFPNKIEHTIEWARDLFEGLFHNAPQNLVSFISDPLFLSNLEKKPTPTKIETLEQIIEDLVDNKPETYEQCVEWARNVFEDNFHNIILQLLFMFPKDAKNSYGDPFWHGEKRPPTEAKFDINNNVHVGFILSAANLRAQIYGIPKQKDLDKIRQIIPNSEVKKFSPRDGFKALTDDKGEVTEIVDETLQDEDRYEMLLKKLPDPEKFKEIEIKVHKFEKDDDTNFHIDFITAASTIRAINYDIEPVGRLETKGIAGRIIPAIATTTASVTGLVCLELYKLIQEDKVLEDFKNAYFNLALPYFGFANPIQSFKYTGKGDQEFTIWDQYKIKGDLTVQQLEDFFVENHKIIPTMINAGNSLIYNAYNPSHKERKNQKITDLYQSISKKQLYQNQKYLSLNVLFDDSEAKESIENSPIVTLILRD</sequence>
<keyword evidence="6 10" id="KW-0547">Nucleotide-binding</keyword>
<dbReference type="InterPro" id="IPR000594">
    <property type="entry name" value="ThiF_NAD_FAD-bd"/>
</dbReference>
<dbReference type="PROSITE" id="PS00865">
    <property type="entry name" value="UBIQUITIN_ACTIVAT_2"/>
    <property type="match status" value="1"/>
</dbReference>
<dbReference type="CDD" id="cd01490">
    <property type="entry name" value="Ube1_repeat2"/>
    <property type="match status" value="1"/>
</dbReference>
<dbReference type="PANTHER" id="PTHR10953:SF4">
    <property type="entry name" value="UBIQUITIN-ACTIVATING ENZYME E1 C-TERMINAL DOMAIN-CONTAINING PROTEIN"/>
    <property type="match status" value="1"/>
</dbReference>
<dbReference type="GO" id="GO:0006511">
    <property type="term" value="P:ubiquitin-dependent protein catabolic process"/>
    <property type="evidence" value="ECO:0007669"/>
    <property type="project" value="TreeGrafter"/>
</dbReference>
<dbReference type="Gene3D" id="3.40.50.720">
    <property type="entry name" value="NAD(P)-binding Rossmann-like Domain"/>
    <property type="match status" value="1"/>
</dbReference>
<dbReference type="OMA" id="CIREKCN"/>
<dbReference type="NCBIfam" id="TIGR01408">
    <property type="entry name" value="Ube1"/>
    <property type="match status" value="1"/>
</dbReference>
<dbReference type="GO" id="GO:0004839">
    <property type="term" value="F:ubiquitin activating enzyme activity"/>
    <property type="evidence" value="ECO:0007669"/>
    <property type="project" value="UniProtKB-EC"/>
</dbReference>
<evidence type="ECO:0000256" key="1">
    <source>
        <dbReference type="ARBA" id="ARBA00000488"/>
    </source>
</evidence>
<gene>
    <name evidence="12" type="ORF">M0811_01763</name>
</gene>
<dbReference type="AlphaFoldDB" id="A0A9Q0R860"/>
<comment type="catalytic activity">
    <reaction evidence="1">
        <text>ATP + ubiquitin + [E1 ubiquitin-activating enzyme]-L-cysteine = AMP + diphosphate + S-ubiquitinyl-[E1 ubiquitin-activating enzyme]-L-cysteine.</text>
        <dbReference type="EC" id="6.2.1.45"/>
    </reaction>
</comment>
<comment type="similarity">
    <text evidence="3 10">Belongs to the ubiquitin-activating E1 family.</text>
</comment>
<dbReference type="EMBL" id="JAPDFW010000092">
    <property type="protein sequence ID" value="KAJ5070782.1"/>
    <property type="molecule type" value="Genomic_DNA"/>
</dbReference>
<dbReference type="InterPro" id="IPR038252">
    <property type="entry name" value="UBA_E1_C_sf"/>
</dbReference>
<dbReference type="PRINTS" id="PR01849">
    <property type="entry name" value="UBIQUITINACT"/>
</dbReference>
<dbReference type="InterPro" id="IPR045886">
    <property type="entry name" value="ThiF/MoeB/HesA"/>
</dbReference>
<dbReference type="SUPFAM" id="SSF69572">
    <property type="entry name" value="Activating enzymes of the ubiquitin-like proteins"/>
    <property type="match status" value="2"/>
</dbReference>
<evidence type="ECO:0000256" key="7">
    <source>
        <dbReference type="ARBA" id="ARBA00022786"/>
    </source>
</evidence>
<feature type="active site" description="Glycyl thioester intermediate" evidence="9">
    <location>
        <position position="570"/>
    </location>
</feature>
<accession>A0A9Q0R860</accession>
<dbReference type="InterPro" id="IPR000011">
    <property type="entry name" value="UBQ/SUMO-activ_enz_E1-like"/>
</dbReference>
<dbReference type="Proteomes" id="UP001149090">
    <property type="component" value="Unassembled WGS sequence"/>
</dbReference>
<dbReference type="PANTHER" id="PTHR10953">
    <property type="entry name" value="UBIQUITIN-ACTIVATING ENZYME E1"/>
    <property type="match status" value="1"/>
</dbReference>
<dbReference type="GO" id="GO:0005524">
    <property type="term" value="F:ATP binding"/>
    <property type="evidence" value="ECO:0007669"/>
    <property type="project" value="UniProtKB-KW"/>
</dbReference>
<dbReference type="Pfam" id="PF09358">
    <property type="entry name" value="E1_UFD"/>
    <property type="match status" value="1"/>
</dbReference>
<dbReference type="GO" id="GO:0005634">
    <property type="term" value="C:nucleus"/>
    <property type="evidence" value="ECO:0007669"/>
    <property type="project" value="TreeGrafter"/>
</dbReference>
<dbReference type="SMART" id="SM00985">
    <property type="entry name" value="UBA_e1_C"/>
    <property type="match status" value="1"/>
</dbReference>
<dbReference type="InterPro" id="IPR042449">
    <property type="entry name" value="Ub-E1_IAD_1"/>
</dbReference>
<evidence type="ECO:0000256" key="9">
    <source>
        <dbReference type="PROSITE-ProRule" id="PRU10132"/>
    </source>
</evidence>
<dbReference type="Pfam" id="PF00899">
    <property type="entry name" value="ThiF"/>
    <property type="match status" value="2"/>
</dbReference>
<dbReference type="InterPro" id="IPR035985">
    <property type="entry name" value="Ubiquitin-activating_enz"/>
</dbReference>
<name>A0A9Q0R860_ANAIG</name>
<dbReference type="Gene3D" id="3.10.290.60">
    <property type="entry name" value="Ubiquitin-activating enzyme E1, UFD domain"/>
    <property type="match status" value="1"/>
</dbReference>
<evidence type="ECO:0000256" key="6">
    <source>
        <dbReference type="ARBA" id="ARBA00022741"/>
    </source>
</evidence>
<evidence type="ECO:0000256" key="3">
    <source>
        <dbReference type="ARBA" id="ARBA00005673"/>
    </source>
</evidence>
<dbReference type="OrthoDB" id="10252231at2759"/>
<dbReference type="FunFam" id="3.40.50.720:FF:000015">
    <property type="entry name" value="Ubiquitin-activating enzyme E1 1"/>
    <property type="match status" value="1"/>
</dbReference>
<dbReference type="FunFam" id="3.50.50.80:FF:000001">
    <property type="entry name" value="ubiquitin-like modifier-activating enzyme 1"/>
    <property type="match status" value="1"/>
</dbReference>
<reference evidence="12" key="1">
    <citation type="submission" date="2022-10" db="EMBL/GenBank/DDBJ databases">
        <title>Novel sulphate-reducing endosymbionts in the free-living metamonad Anaeramoeba.</title>
        <authorList>
            <person name="Jerlstrom-Hultqvist J."/>
            <person name="Cepicka I."/>
            <person name="Gallot-Lavallee L."/>
            <person name="Salas-Leiva D."/>
            <person name="Curtis B.A."/>
            <person name="Zahonova K."/>
            <person name="Pipaliya S."/>
            <person name="Dacks J."/>
            <person name="Roger A.J."/>
        </authorList>
    </citation>
    <scope>NUCLEOTIDE SEQUENCE</scope>
    <source>
        <strain evidence="12">BMAN</strain>
    </source>
</reference>
<keyword evidence="5 10" id="KW-0436">Ligase</keyword>
<dbReference type="InterPro" id="IPR018965">
    <property type="entry name" value="Ub-activating_enz_E1_C"/>
</dbReference>
<dbReference type="Gene3D" id="3.50.50.80">
    <property type="entry name" value="Ubiquitin-activating enzyme E1, inactive adenylation domain, subdomain 1"/>
    <property type="match status" value="1"/>
</dbReference>
<evidence type="ECO:0000256" key="5">
    <source>
        <dbReference type="ARBA" id="ARBA00022598"/>
    </source>
</evidence>
<evidence type="ECO:0000313" key="12">
    <source>
        <dbReference type="EMBL" id="KAJ5070782.1"/>
    </source>
</evidence>
<keyword evidence="13" id="KW-1185">Reference proteome</keyword>